<reference evidence="1" key="1">
    <citation type="submission" date="2017-02" db="EMBL/GenBank/DDBJ databases">
        <title>Delving into the versatile metabolic prowess of the omnipresent phylum Bacteroidetes.</title>
        <authorList>
            <person name="Nobu M.K."/>
            <person name="Mei R."/>
            <person name="Narihiro T."/>
            <person name="Kuroda K."/>
            <person name="Liu W.-T."/>
        </authorList>
    </citation>
    <scope>NUCLEOTIDE SEQUENCE</scope>
    <source>
        <strain evidence="1">ADurb.Bin160</strain>
    </source>
</reference>
<dbReference type="Proteomes" id="UP000485621">
    <property type="component" value="Unassembled WGS sequence"/>
</dbReference>
<dbReference type="AlphaFoldDB" id="A0A1V5ZL64"/>
<gene>
    <name evidence="1" type="ORF">BWY04_01211</name>
</gene>
<sequence>MYEDFFSEYIKVHPTSPNGVPINTKHFQSGMSYNKIDFLHKTIENNTIPVFVNAYTDNASSQSLQ</sequence>
<evidence type="ECO:0000313" key="1">
    <source>
        <dbReference type="EMBL" id="OQB40792.1"/>
    </source>
</evidence>
<organism evidence="1">
    <name type="scientific">candidate division CPR1 bacterium ADurb.Bin160</name>
    <dbReference type="NCBI Taxonomy" id="1852826"/>
    <lineage>
        <taxon>Bacteria</taxon>
        <taxon>candidate division CPR1</taxon>
    </lineage>
</organism>
<name>A0A1V5ZL64_9BACT</name>
<protein>
    <submittedName>
        <fullName evidence="1">Uncharacterized protein</fullName>
    </submittedName>
</protein>
<accession>A0A1V5ZL64</accession>
<proteinExistence type="predicted"/>
<comment type="caution">
    <text evidence="1">The sequence shown here is derived from an EMBL/GenBank/DDBJ whole genome shotgun (WGS) entry which is preliminary data.</text>
</comment>
<dbReference type="EMBL" id="MWDB01000032">
    <property type="protein sequence ID" value="OQB40792.1"/>
    <property type="molecule type" value="Genomic_DNA"/>
</dbReference>